<sequence length="645" mass="71005">MDALLMSIGMYAVNCAGRLAVKNGIAYTAQYTTKQCSRLLKAVDDKGDRVELKRLKNLLSSKIKILSPAIDLIEFKAGRGNAFLEPAVPLVKSLQRDIAALGKRLEAAAATEEATSSQPGARSTSVVEKQHAELKSIISDIKSLLARVDRDIQFIQLAITGSGETLSSSMPPGISPSRLVQASAFLNLGDCQFAGDPTRPVQIGPSFSLSLYMLFLGHSSPYAATNGNLDSSEHPGTPKTPHGEGKYAEKPKRYGLGEGERKPIWQEVMHKARFRLCRTPPGWAFDSKKGYCPGPTVSSLPEAAQILFTKPNRYSYHLEIVEDLDDGRLHDEDGQQHQPFDTIPMAGIRESLPVSEISKIFYTNTGNLLNIGSSTGNNPVLLLKRDVKAAPTSQARKVREAEPVNGHVEETVDSEASDSEEDDQSDIDRQLFEENEMLHSPQEVKGTADKRNWAFPQQLDQEWLALEVFVEDKDEDSDDEDDMENQRSASPEDDDASNAHLPAPRARLRHGRSSSVDNNILEQIRNISIRSPPPSAPQISKHQVGGIHEAVTAVADSPDSFVARSPFGAVTSSLSLLEMLIRLTSLQQFQQTSHLAIPDYILTFFLEETSTTGMKGQQRWKVRTETKTRVGFDPYTDTPTRDTPT</sequence>
<evidence type="ECO:0000313" key="3">
    <source>
        <dbReference type="Proteomes" id="UP001174691"/>
    </source>
</evidence>
<feature type="compositionally biased region" description="Basic and acidic residues" evidence="1">
    <location>
        <begin position="397"/>
        <end position="410"/>
    </location>
</feature>
<feature type="region of interest" description="Disordered" evidence="1">
    <location>
        <begin position="473"/>
        <end position="515"/>
    </location>
</feature>
<name>A0AA38VJX0_9PEZI</name>
<reference evidence="2" key="1">
    <citation type="submission" date="2022-07" db="EMBL/GenBank/DDBJ databases">
        <title>Fungi with potential for degradation of polypropylene.</title>
        <authorList>
            <person name="Gostincar C."/>
        </authorList>
    </citation>
    <scope>NUCLEOTIDE SEQUENCE</scope>
    <source>
        <strain evidence="2">EXF-13287</strain>
    </source>
</reference>
<feature type="compositionally biased region" description="Acidic residues" evidence="1">
    <location>
        <begin position="411"/>
        <end position="425"/>
    </location>
</feature>
<evidence type="ECO:0000313" key="2">
    <source>
        <dbReference type="EMBL" id="KAJ9131759.1"/>
    </source>
</evidence>
<dbReference type="GO" id="GO:0030695">
    <property type="term" value="F:GTPase regulator activity"/>
    <property type="evidence" value="ECO:0007669"/>
    <property type="project" value="TreeGrafter"/>
</dbReference>
<dbReference type="AlphaFoldDB" id="A0AA38VJX0"/>
<dbReference type="PANTHER" id="PTHR31010">
    <property type="entry name" value="RAN-SPECIFIC GTPASE-ACTIVATING PROTEIN 30-RELATED"/>
    <property type="match status" value="1"/>
</dbReference>
<proteinExistence type="predicted"/>
<dbReference type="Pfam" id="PF05508">
    <property type="entry name" value="Ran-binding"/>
    <property type="match status" value="1"/>
</dbReference>
<feature type="region of interest" description="Disordered" evidence="1">
    <location>
        <begin position="226"/>
        <end position="256"/>
    </location>
</feature>
<comment type="caution">
    <text evidence="2">The sequence shown here is derived from an EMBL/GenBank/DDBJ whole genome shotgun (WGS) entry which is preliminary data.</text>
</comment>
<dbReference type="InterPro" id="IPR008812">
    <property type="entry name" value="Ran_GTP-bd-rel"/>
</dbReference>
<dbReference type="PANTHER" id="PTHR31010:SF2">
    <property type="entry name" value="RAN-SPECIFIC GTPASE-ACTIVATING PROTEIN 30"/>
    <property type="match status" value="1"/>
</dbReference>
<evidence type="ECO:0000256" key="1">
    <source>
        <dbReference type="SAM" id="MobiDB-lite"/>
    </source>
</evidence>
<organism evidence="2 3">
    <name type="scientific">Coniochaeta hoffmannii</name>
    <dbReference type="NCBI Taxonomy" id="91930"/>
    <lineage>
        <taxon>Eukaryota</taxon>
        <taxon>Fungi</taxon>
        <taxon>Dikarya</taxon>
        <taxon>Ascomycota</taxon>
        <taxon>Pezizomycotina</taxon>
        <taxon>Sordariomycetes</taxon>
        <taxon>Sordariomycetidae</taxon>
        <taxon>Coniochaetales</taxon>
        <taxon>Coniochaetaceae</taxon>
        <taxon>Coniochaeta</taxon>
    </lineage>
</organism>
<protein>
    <submittedName>
        <fullName evidence="2">Ran-binding-domain-containing protein</fullName>
    </submittedName>
</protein>
<dbReference type="GO" id="GO:0005737">
    <property type="term" value="C:cytoplasm"/>
    <property type="evidence" value="ECO:0007669"/>
    <property type="project" value="TreeGrafter"/>
</dbReference>
<feature type="region of interest" description="Disordered" evidence="1">
    <location>
        <begin position="391"/>
        <end position="425"/>
    </location>
</feature>
<accession>A0AA38VJX0</accession>
<dbReference type="EMBL" id="JANBVN010000228">
    <property type="protein sequence ID" value="KAJ9131759.1"/>
    <property type="molecule type" value="Genomic_DNA"/>
</dbReference>
<dbReference type="Proteomes" id="UP001174691">
    <property type="component" value="Unassembled WGS sequence"/>
</dbReference>
<keyword evidence="3" id="KW-1185">Reference proteome</keyword>
<gene>
    <name evidence="2" type="ORF">NKR19_g9458</name>
</gene>
<feature type="compositionally biased region" description="Basic and acidic residues" evidence="1">
    <location>
        <begin position="241"/>
        <end position="252"/>
    </location>
</feature>
<dbReference type="GO" id="GO:0005634">
    <property type="term" value="C:nucleus"/>
    <property type="evidence" value="ECO:0007669"/>
    <property type="project" value="TreeGrafter"/>
</dbReference>
<feature type="compositionally biased region" description="Acidic residues" evidence="1">
    <location>
        <begin position="473"/>
        <end position="483"/>
    </location>
</feature>